<evidence type="ECO:0000313" key="2">
    <source>
        <dbReference type="EMBL" id="MDI6449724.1"/>
    </source>
</evidence>
<protein>
    <submittedName>
        <fullName evidence="2">PmoA family protein</fullName>
    </submittedName>
</protein>
<dbReference type="RefSeq" id="WP_349245132.1">
    <property type="nucleotide sequence ID" value="NZ_JASCXX010000012.1"/>
</dbReference>
<gene>
    <name evidence="2" type="ORF">QJ522_11765</name>
</gene>
<dbReference type="Pfam" id="PF14100">
    <property type="entry name" value="DUF6807"/>
    <property type="match status" value="1"/>
</dbReference>
<dbReference type="AlphaFoldDB" id="A0AAW6U228"/>
<dbReference type="InterPro" id="IPR036237">
    <property type="entry name" value="Xyl_isomerase-like_sf"/>
</dbReference>
<keyword evidence="3" id="KW-1185">Reference proteome</keyword>
<comment type="caution">
    <text evidence="2">The sequence shown here is derived from an EMBL/GenBank/DDBJ whole genome shotgun (WGS) entry which is preliminary data.</text>
</comment>
<feature type="domain" description="Xylose isomerase-like TIM barrel" evidence="1">
    <location>
        <begin position="62"/>
        <end position="281"/>
    </location>
</feature>
<dbReference type="SUPFAM" id="SSF51658">
    <property type="entry name" value="Xylose isomerase-like"/>
    <property type="match status" value="1"/>
</dbReference>
<dbReference type="PANTHER" id="PTHR12110">
    <property type="entry name" value="HYDROXYPYRUVATE ISOMERASE"/>
    <property type="match status" value="1"/>
</dbReference>
<dbReference type="Proteomes" id="UP001431776">
    <property type="component" value="Unassembled WGS sequence"/>
</dbReference>
<proteinExistence type="predicted"/>
<dbReference type="InterPro" id="IPR013022">
    <property type="entry name" value="Xyl_isomerase-like_TIM-brl"/>
</dbReference>
<reference evidence="2" key="1">
    <citation type="submission" date="2023-05" db="EMBL/GenBank/DDBJ databases">
        <title>Anaerotaeda fermentans gen. nov., sp. nov., a novel anaerobic planctomycete of the new family within the order Sedimentisphaerales isolated from Taman Peninsula, Russia.</title>
        <authorList>
            <person name="Khomyakova M.A."/>
            <person name="Merkel A.Y."/>
            <person name="Slobodkin A.I."/>
        </authorList>
    </citation>
    <scope>NUCLEOTIDE SEQUENCE</scope>
    <source>
        <strain evidence="2">M17dextr</strain>
    </source>
</reference>
<dbReference type="EMBL" id="JASCXX010000012">
    <property type="protein sequence ID" value="MDI6449724.1"/>
    <property type="molecule type" value="Genomic_DNA"/>
</dbReference>
<dbReference type="PROSITE" id="PS51318">
    <property type="entry name" value="TAT"/>
    <property type="match status" value="1"/>
</dbReference>
<dbReference type="Gene3D" id="3.20.20.150">
    <property type="entry name" value="Divalent-metal-dependent TIM barrel enzymes"/>
    <property type="match status" value="1"/>
</dbReference>
<dbReference type="InterPro" id="IPR006311">
    <property type="entry name" value="TAT_signal"/>
</dbReference>
<organism evidence="2 3">
    <name type="scientific">Anaerobaca lacustris</name>
    <dbReference type="NCBI Taxonomy" id="3044600"/>
    <lineage>
        <taxon>Bacteria</taxon>
        <taxon>Pseudomonadati</taxon>
        <taxon>Planctomycetota</taxon>
        <taxon>Phycisphaerae</taxon>
        <taxon>Sedimentisphaerales</taxon>
        <taxon>Anaerobacaceae</taxon>
        <taxon>Anaerobaca</taxon>
    </lineage>
</organism>
<evidence type="ECO:0000313" key="3">
    <source>
        <dbReference type="Proteomes" id="UP001431776"/>
    </source>
</evidence>
<sequence length="594" mass="65287">MSERQTTRREFLTHSMVLGAGVVALGPLGKGLLSGAAPGAKMRFGLVTYLWGDDWTLPALIANCRKTGVLGVELRTQHAHGVESNLSQAERADVKKRFADSGVTLVGLGTNFAFHHPERDRLQRDIEGAKEYVRLSADCGGSGVKVKPDALPKGVPYEKTIEQIGRSLNELGAFGESHGQEIRLEVHGGCSPLPVIKAIMDAADHPNVKVCWNCNGQDLEGEGLAYNFHLVRPFFGATAHVRELDMDDYPYQELIDLMVGTDYDGWVLLEARTRPDDRVAALAAQRAVFARMVATAQSGGTRSGSGVKVTQHSDRVTVEIDGKPFTEYCHTAKPRPYFYPVMGPTGAAVIRHWPMAEKPDEARDHPHHKSLWFTHGDVNGVDFWADGDTRGRIVHDKFIEVSSGPQVGVITSQNNWIAPDGRTICTDTRRHRFSGGPDARILDLEVTIHASHGELVFGDTKEGSMAIRLAPTMRLKGSVGQGHIVNSEGVRDGATWGKRAAWCDYYGPVDGDVVGVAIFDHPGNPRHPTWWHVRDYGLFAANPFGIHDFERKPAGTGNLVVPAGESVTFKWRFYFHKGNEVEGKVAERYQEYAS</sequence>
<dbReference type="InterPro" id="IPR050312">
    <property type="entry name" value="IolE/XylAMocC-like"/>
</dbReference>
<dbReference type="InterPro" id="IPR029475">
    <property type="entry name" value="DUF6807"/>
</dbReference>
<dbReference type="Pfam" id="PF01261">
    <property type="entry name" value="AP_endonuc_2"/>
    <property type="match status" value="1"/>
</dbReference>
<accession>A0AAW6U228</accession>
<evidence type="ECO:0000259" key="1">
    <source>
        <dbReference type="Pfam" id="PF01261"/>
    </source>
</evidence>
<name>A0AAW6U228_9BACT</name>